<dbReference type="Proteomes" id="UP000694257">
    <property type="component" value="Chromosome"/>
</dbReference>
<feature type="transmembrane region" description="Helical" evidence="1">
    <location>
        <begin position="325"/>
        <end position="346"/>
    </location>
</feature>
<accession>A0ABX8RNJ9</accession>
<dbReference type="RefSeq" id="WP_218470873.1">
    <property type="nucleotide sequence ID" value="NZ_BAABJN010000006.1"/>
</dbReference>
<feature type="transmembrane region" description="Helical" evidence="1">
    <location>
        <begin position="426"/>
        <end position="444"/>
    </location>
</feature>
<sequence>MTRPLAHGLNGSADLPIPLTYALIGAAWALTFSFAVLLVAWHRPRLEQDAPGLLLPSAVRAVIDSRVVRIVIAVVSVAAAVVIGLVAVFGSASPQRNPVPGVLYIYIWVGVMLASLVFGPVWKLVSPVRALHRFGCFVLRRNPEDGFRQYPLSWGYRPAVLGLFAFVWLELASPNPGSVAAVGWWLFGYVVITLAGLVLFGTAWAEHADPFEVYSSLLARLSPFGRRQPSGVPVLRAPLHNLAGTPVLPGSVALAATLLGSTAFDSLSALPGWRNFVDSLGGGSDFVATLVRSIGLLTVISIVGTVFTVAARATGGLTRDERARLPGLLAHSITPIIAGYIVAHYLTFLVEKGQATFLLFADPFQRGWDIGGLAHYQVNYLLSDHPTVLATTKVLAVLTGHILGVAAAHDRCLRLLPPEHRATGQLALMLTMVGYTFTGLYLLFGG</sequence>
<feature type="transmembrane region" description="Helical" evidence="1">
    <location>
        <begin position="290"/>
        <end position="313"/>
    </location>
</feature>
<keyword evidence="1" id="KW-1133">Transmembrane helix</keyword>
<evidence type="ECO:0000313" key="3">
    <source>
        <dbReference type="Proteomes" id="UP000694257"/>
    </source>
</evidence>
<feature type="transmembrane region" description="Helical" evidence="1">
    <location>
        <begin position="103"/>
        <end position="125"/>
    </location>
</feature>
<keyword evidence="1" id="KW-0472">Membrane</keyword>
<organism evidence="2 3">
    <name type="scientific">Nocardia iowensis</name>
    <dbReference type="NCBI Taxonomy" id="204891"/>
    <lineage>
        <taxon>Bacteria</taxon>
        <taxon>Bacillati</taxon>
        <taxon>Actinomycetota</taxon>
        <taxon>Actinomycetes</taxon>
        <taxon>Mycobacteriales</taxon>
        <taxon>Nocardiaceae</taxon>
        <taxon>Nocardia</taxon>
    </lineage>
</organism>
<dbReference type="EMBL" id="CP078145">
    <property type="protein sequence ID" value="QXN90000.1"/>
    <property type="molecule type" value="Genomic_DNA"/>
</dbReference>
<proteinExistence type="predicted"/>
<gene>
    <name evidence="2" type="ORF">KV110_31830</name>
</gene>
<feature type="transmembrane region" description="Helical" evidence="1">
    <location>
        <begin position="70"/>
        <end position="91"/>
    </location>
</feature>
<protein>
    <recommendedName>
        <fullName evidence="4">Fenitrothion hydrolase</fullName>
    </recommendedName>
</protein>
<name>A0ABX8RNJ9_NOCIO</name>
<feature type="transmembrane region" description="Helical" evidence="1">
    <location>
        <begin position="184"/>
        <end position="205"/>
    </location>
</feature>
<evidence type="ECO:0008006" key="4">
    <source>
        <dbReference type="Google" id="ProtNLM"/>
    </source>
</evidence>
<evidence type="ECO:0000256" key="1">
    <source>
        <dbReference type="SAM" id="Phobius"/>
    </source>
</evidence>
<keyword evidence="1" id="KW-0812">Transmembrane</keyword>
<feature type="transmembrane region" description="Helical" evidence="1">
    <location>
        <begin position="247"/>
        <end position="270"/>
    </location>
</feature>
<keyword evidence="3" id="KW-1185">Reference proteome</keyword>
<evidence type="ECO:0000313" key="2">
    <source>
        <dbReference type="EMBL" id="QXN90000.1"/>
    </source>
</evidence>
<feature type="transmembrane region" description="Helical" evidence="1">
    <location>
        <begin position="20"/>
        <end position="41"/>
    </location>
</feature>
<feature type="transmembrane region" description="Helical" evidence="1">
    <location>
        <begin position="388"/>
        <end position="406"/>
    </location>
</feature>
<feature type="transmembrane region" description="Helical" evidence="1">
    <location>
        <begin position="154"/>
        <end position="172"/>
    </location>
</feature>
<reference evidence="2 3" key="1">
    <citation type="submission" date="2021-07" db="EMBL/GenBank/DDBJ databases">
        <title>Whole Genome Sequence of Nocardia Iowensis.</title>
        <authorList>
            <person name="Lamm A."/>
            <person name="Collins-Fairclough A.M."/>
            <person name="Bunk B."/>
            <person name="Sproer C."/>
        </authorList>
    </citation>
    <scope>NUCLEOTIDE SEQUENCE [LARGE SCALE GENOMIC DNA]</scope>
    <source>
        <strain evidence="2 3">NRRL 5646</strain>
    </source>
</reference>